<sequence>MSGYFELKWDEEVSTLKAVQRVTGMYSHPDEAMVTLIAHWIKKRALPFSSPMLSSFQKVPRELSRVSSLAYTIRPKHSYKADLENGCYESSTIAEWYGYAIELLKNKMMLSDEDREMFCFKQVTKCLDVDSYLTSPERVLLQLCTDEKALGRSNVGIGTAARIISELDDSWELLKKEILEESCTGTKGYGPKLEILEGLIRKMVNWMKAPSGIEKAKAVESLHMVMSFLHEQTTSIVASALWRLYYHSPQEFY</sequence>
<name>A0A1Y1KN18_PHOPY</name>
<reference evidence="1" key="1">
    <citation type="journal article" date="2016" name="Sci. Rep.">
        <title>Molecular characterization of firefly nuptial gifts: a multi-omics approach sheds light on postcopulatory sexual selection.</title>
        <authorList>
            <person name="Al-Wathiqui N."/>
            <person name="Fallon T.R."/>
            <person name="South A."/>
            <person name="Weng J.K."/>
            <person name="Lewis S.M."/>
        </authorList>
    </citation>
    <scope>NUCLEOTIDE SEQUENCE</scope>
</reference>
<protein>
    <submittedName>
        <fullName evidence="1">Uncharacterized protein</fullName>
    </submittedName>
</protein>
<evidence type="ECO:0000313" key="1">
    <source>
        <dbReference type="EMBL" id="JAV62799.1"/>
    </source>
</evidence>
<dbReference type="AlphaFoldDB" id="A0A1Y1KN18"/>
<organism evidence="1">
    <name type="scientific">Photinus pyralis</name>
    <name type="common">Common eastern firefly</name>
    <name type="synonym">Lampyris pyralis</name>
    <dbReference type="NCBI Taxonomy" id="7054"/>
    <lineage>
        <taxon>Eukaryota</taxon>
        <taxon>Metazoa</taxon>
        <taxon>Ecdysozoa</taxon>
        <taxon>Arthropoda</taxon>
        <taxon>Hexapoda</taxon>
        <taxon>Insecta</taxon>
        <taxon>Pterygota</taxon>
        <taxon>Neoptera</taxon>
        <taxon>Endopterygota</taxon>
        <taxon>Coleoptera</taxon>
        <taxon>Polyphaga</taxon>
        <taxon>Elateriformia</taxon>
        <taxon>Elateroidea</taxon>
        <taxon>Lampyridae</taxon>
        <taxon>Lampyrinae</taxon>
        <taxon>Photinus</taxon>
    </lineage>
</organism>
<proteinExistence type="predicted"/>
<dbReference type="EMBL" id="GEZM01078272">
    <property type="protein sequence ID" value="JAV62799.1"/>
    <property type="molecule type" value="Transcribed_RNA"/>
</dbReference>
<accession>A0A1Y1KN18</accession>